<organism evidence="11 12">
    <name type="scientific">Chanos chanos</name>
    <name type="common">Milkfish</name>
    <name type="synonym">Mugil chanos</name>
    <dbReference type="NCBI Taxonomy" id="29144"/>
    <lineage>
        <taxon>Eukaryota</taxon>
        <taxon>Metazoa</taxon>
        <taxon>Chordata</taxon>
        <taxon>Craniata</taxon>
        <taxon>Vertebrata</taxon>
        <taxon>Euteleostomi</taxon>
        <taxon>Actinopterygii</taxon>
        <taxon>Neopterygii</taxon>
        <taxon>Teleostei</taxon>
        <taxon>Ostariophysi</taxon>
        <taxon>Gonorynchiformes</taxon>
        <taxon>Chanidae</taxon>
        <taxon>Chanos</taxon>
    </lineage>
</organism>
<evidence type="ECO:0000313" key="11">
    <source>
        <dbReference type="Proteomes" id="UP000504632"/>
    </source>
</evidence>
<keyword evidence="8" id="KW-0206">Cytoskeleton</keyword>
<keyword evidence="5" id="KW-0493">Microtubule</keyword>
<dbReference type="GO" id="GO:0070652">
    <property type="term" value="C:HAUS complex"/>
    <property type="evidence" value="ECO:0007669"/>
    <property type="project" value="InterPro"/>
</dbReference>
<keyword evidence="3" id="KW-0963">Cytoplasm</keyword>
<keyword evidence="7 10" id="KW-0175">Coiled coil</keyword>
<dbReference type="GeneID" id="115808636"/>
<feature type="coiled-coil region" evidence="10">
    <location>
        <begin position="116"/>
        <end position="175"/>
    </location>
</feature>
<dbReference type="GO" id="GO:0005874">
    <property type="term" value="C:microtubule"/>
    <property type="evidence" value="ECO:0007669"/>
    <property type="project" value="UniProtKB-KW"/>
</dbReference>
<dbReference type="FunCoup" id="A0A6J2V3W8">
    <property type="interactions" value="480"/>
</dbReference>
<dbReference type="Proteomes" id="UP000504632">
    <property type="component" value="Chromosome 3"/>
</dbReference>
<dbReference type="PANTHER" id="PTHR31570">
    <property type="entry name" value="HAUS AUGMIN-LIKE COMPLEX SUBUNIT 1"/>
    <property type="match status" value="1"/>
</dbReference>
<dbReference type="PANTHER" id="PTHR31570:SF1">
    <property type="entry name" value="HAUS AUGMIN-LIKE COMPLEX SUBUNIT 1"/>
    <property type="match status" value="1"/>
</dbReference>
<accession>A0A6J2V3W8</accession>
<comment type="similarity">
    <text evidence="2">Belongs to the HAUS1 family.</text>
</comment>
<dbReference type="OrthoDB" id="5372507at2759"/>
<evidence type="ECO:0000256" key="10">
    <source>
        <dbReference type="SAM" id="Coils"/>
    </source>
</evidence>
<keyword evidence="11" id="KW-1185">Reference proteome</keyword>
<keyword evidence="9" id="KW-0131">Cell cycle</keyword>
<gene>
    <name evidence="12" type="primary">haus1</name>
</gene>
<dbReference type="GO" id="GO:0051225">
    <property type="term" value="P:spindle assembly"/>
    <property type="evidence" value="ECO:0007669"/>
    <property type="project" value="InterPro"/>
</dbReference>
<dbReference type="RefSeq" id="XP_030625926.1">
    <property type="nucleotide sequence ID" value="XM_030770066.1"/>
</dbReference>
<dbReference type="AlphaFoldDB" id="A0A6J2V3W8"/>
<dbReference type="PRINTS" id="PR02087">
    <property type="entry name" value="HAUSAUGMINL1"/>
</dbReference>
<reference evidence="12" key="1">
    <citation type="submission" date="2025-08" db="UniProtKB">
        <authorList>
            <consortium name="RefSeq"/>
        </authorList>
    </citation>
    <scope>IDENTIFICATION</scope>
</reference>
<name>A0A6J2V3W8_CHACN</name>
<evidence type="ECO:0000256" key="5">
    <source>
        <dbReference type="ARBA" id="ARBA00022701"/>
    </source>
</evidence>
<comment type="subcellular location">
    <subcellularLocation>
        <location evidence="1">Cytoplasm</location>
        <location evidence="1">Cytoskeleton</location>
        <location evidence="1">Spindle</location>
    </subcellularLocation>
</comment>
<dbReference type="GO" id="GO:0005829">
    <property type="term" value="C:cytosol"/>
    <property type="evidence" value="ECO:0007669"/>
    <property type="project" value="TreeGrafter"/>
</dbReference>
<dbReference type="CTD" id="115106"/>
<evidence type="ECO:0000256" key="4">
    <source>
        <dbReference type="ARBA" id="ARBA00022618"/>
    </source>
</evidence>
<evidence type="ECO:0000313" key="12">
    <source>
        <dbReference type="RefSeq" id="XP_030625926.1"/>
    </source>
</evidence>
<evidence type="ECO:0000256" key="6">
    <source>
        <dbReference type="ARBA" id="ARBA00022776"/>
    </source>
</evidence>
<evidence type="ECO:0000256" key="3">
    <source>
        <dbReference type="ARBA" id="ARBA00022490"/>
    </source>
</evidence>
<keyword evidence="4" id="KW-0132">Cell division</keyword>
<evidence type="ECO:0000256" key="8">
    <source>
        <dbReference type="ARBA" id="ARBA00023212"/>
    </source>
</evidence>
<dbReference type="InParanoid" id="A0A6J2V3W8"/>
<dbReference type="GO" id="GO:0005819">
    <property type="term" value="C:spindle"/>
    <property type="evidence" value="ECO:0007669"/>
    <property type="project" value="UniProtKB-SubCell"/>
</dbReference>
<sequence>MCEKTKKVNRWLGSVFGDQPVPEFEVNTRTVDLLCQLVESSELRCKEVSLLVEDRKQKAAEYHSDGAHLQEILLQGVGLSPGSMSKHTSDLLSVLEGVTMALRVKDTALGSYIPAINKLTNELAEAEKTDRRLERDISALRKKMAATLVLRKTLQEDLQKTIQAQEVEAAKAEERLLNMDFVKNKSRDLSYRNKVAEDQLASRQMDSTVTHQAILELSEKIATLKQELLPLTKKLEPYSDLSPSPSLAQVKIEEAKRELAAVDAALEQKVDIMNSSLPKQKSRVLK</sequence>
<keyword evidence="6" id="KW-0498">Mitosis</keyword>
<protein>
    <submittedName>
        <fullName evidence="12">HAUS augmin-like complex subunit 1</fullName>
    </submittedName>
</protein>
<dbReference type="InterPro" id="IPR026243">
    <property type="entry name" value="HAUS1"/>
</dbReference>
<evidence type="ECO:0000256" key="7">
    <source>
        <dbReference type="ARBA" id="ARBA00023054"/>
    </source>
</evidence>
<dbReference type="Pfam" id="PF25762">
    <property type="entry name" value="HAUS1"/>
    <property type="match status" value="1"/>
</dbReference>
<dbReference type="GO" id="GO:0007098">
    <property type="term" value="P:centrosome cycle"/>
    <property type="evidence" value="ECO:0007669"/>
    <property type="project" value="TreeGrafter"/>
</dbReference>
<evidence type="ECO:0000256" key="9">
    <source>
        <dbReference type="ARBA" id="ARBA00023306"/>
    </source>
</evidence>
<evidence type="ECO:0000256" key="1">
    <source>
        <dbReference type="ARBA" id="ARBA00004186"/>
    </source>
</evidence>
<proteinExistence type="inferred from homology"/>
<evidence type="ECO:0000256" key="2">
    <source>
        <dbReference type="ARBA" id="ARBA00005479"/>
    </source>
</evidence>
<dbReference type="GO" id="GO:0051301">
    <property type="term" value="P:cell division"/>
    <property type="evidence" value="ECO:0007669"/>
    <property type="project" value="UniProtKB-KW"/>
</dbReference>